<dbReference type="Proteomes" id="UP000472272">
    <property type="component" value="Chromosome 14"/>
</dbReference>
<dbReference type="InterPro" id="IPR000315">
    <property type="entry name" value="Znf_B-box"/>
</dbReference>
<dbReference type="Pfam" id="PF13765">
    <property type="entry name" value="PRY"/>
    <property type="match status" value="1"/>
</dbReference>
<dbReference type="CDD" id="cd19834">
    <property type="entry name" value="Bbox2_BSPRY"/>
    <property type="match status" value="1"/>
</dbReference>
<keyword evidence="2" id="KW-0528">Neurotoxin</keyword>
<sequence>MAQAPGAGERRHLGETPSPGEERPQAGGVCPEHALDLSWFCCTERRLVCAQCPVQGGCRDHRVRPLAEEAAERRNKIVDECEKLQLQSATIAKFATEVLPEKKKRVVTVASSAREVLIQRLNLVRSVCESEEQRLLDVAHSEEERAHQNILTQQVHWNESLRKLDALRTYMVTMITSTDDGGLVQAEEEIFERTEEAEGILKPQESEKLDFNPWCLQSPLVSRLWALAVLCRASDEVHVDEKTVSPLLQLSEDKRTLTFSPKKNSRPDPGGPARFDHWPNALAEESFCSGVHAWRVRVAKSGAYKLGISYGSLERKGAGPEARLGCNASSWVFSRYGTEFQFSHNGRHQAVEMLKCPAEIGVLVDLDAGEVLFFDPDSCTILHMHHEAFAGPIYPALAVADQSLSLM</sequence>
<reference evidence="8 9" key="1">
    <citation type="journal article" date="2019" name="Proc. Natl. Acad. Sci. U.S.A.">
        <title>Regulatory changes in pterin and carotenoid genes underlie balanced color polymorphisms in the wall lizard.</title>
        <authorList>
            <person name="Andrade P."/>
            <person name="Pinho C."/>
            <person name="Perez I de Lanuza G."/>
            <person name="Afonso S."/>
            <person name="Brejcha J."/>
            <person name="Rubin C.J."/>
            <person name="Wallerman O."/>
            <person name="Pereira P."/>
            <person name="Sabatino S.J."/>
            <person name="Bellati A."/>
            <person name="Pellitteri-Rosa D."/>
            <person name="Bosakova Z."/>
            <person name="Bunikis I."/>
            <person name="Carretero M.A."/>
            <person name="Feiner N."/>
            <person name="Marsik P."/>
            <person name="Pauperio F."/>
            <person name="Salvi D."/>
            <person name="Soler L."/>
            <person name="While G.M."/>
            <person name="Uller T."/>
            <person name="Font E."/>
            <person name="Andersson L."/>
            <person name="Carneiro M."/>
        </authorList>
    </citation>
    <scope>NUCLEOTIDE SEQUENCE</scope>
</reference>
<dbReference type="PROSITE" id="PS50188">
    <property type="entry name" value="B302_SPRY"/>
    <property type="match status" value="1"/>
</dbReference>
<protein>
    <submittedName>
        <fullName evidence="8">B-box and SPRY domain containing</fullName>
    </submittedName>
</protein>
<dbReference type="SUPFAM" id="SSF57845">
    <property type="entry name" value="B-box zinc-binding domain"/>
    <property type="match status" value="1"/>
</dbReference>
<dbReference type="OMA" id="NEARLGH"/>
<evidence type="ECO:0000256" key="1">
    <source>
        <dbReference type="ARBA" id="ARBA00009651"/>
    </source>
</evidence>
<evidence type="ECO:0000256" key="5">
    <source>
        <dbReference type="ARBA" id="ARBA00034460"/>
    </source>
</evidence>
<name>A0A670JEI5_PODMU</name>
<dbReference type="Pfam" id="PF00622">
    <property type="entry name" value="SPRY"/>
    <property type="match status" value="1"/>
</dbReference>
<keyword evidence="3" id="KW-0863">Zinc-finger</keyword>
<dbReference type="InterPro" id="IPR003879">
    <property type="entry name" value="Butyrophylin_SPRY"/>
</dbReference>
<feature type="region of interest" description="Disordered" evidence="6">
    <location>
        <begin position="1"/>
        <end position="27"/>
    </location>
</feature>
<comment type="similarity">
    <text evidence="1">Belongs to the ohanin/vespryn family.</text>
</comment>
<comment type="function">
    <text evidence="5">Neurotoxin that produces dose-dependent hypolocomotion and hyperalgesia in mice. May directly act on the central nervous system, as it is 6500-fold more potent when administered intracerebroventricularly than intraperitoneal.</text>
</comment>
<dbReference type="InterPro" id="IPR013320">
    <property type="entry name" value="ConA-like_dom_sf"/>
</dbReference>
<evidence type="ECO:0000256" key="3">
    <source>
        <dbReference type="ARBA" id="ARBA00022771"/>
    </source>
</evidence>
<evidence type="ECO:0000256" key="4">
    <source>
        <dbReference type="ARBA" id="ARBA00022833"/>
    </source>
</evidence>
<dbReference type="Gene3D" id="3.30.160.60">
    <property type="entry name" value="Classic Zinc Finger"/>
    <property type="match status" value="1"/>
</dbReference>
<feature type="domain" description="B30.2/SPRY" evidence="7">
    <location>
        <begin position="217"/>
        <end position="407"/>
    </location>
</feature>
<dbReference type="KEGG" id="pmua:114584135"/>
<dbReference type="SUPFAM" id="SSF49899">
    <property type="entry name" value="Concanavalin A-like lectins/glucanases"/>
    <property type="match status" value="1"/>
</dbReference>
<reference evidence="8" key="2">
    <citation type="submission" date="2025-08" db="UniProtKB">
        <authorList>
            <consortium name="Ensembl"/>
        </authorList>
    </citation>
    <scope>IDENTIFICATION</scope>
</reference>
<dbReference type="GeneID" id="114584135"/>
<dbReference type="OrthoDB" id="9875313at2759"/>
<feature type="compositionally biased region" description="Basic and acidic residues" evidence="6">
    <location>
        <begin position="8"/>
        <end position="24"/>
    </location>
</feature>
<dbReference type="PRINTS" id="PR01407">
    <property type="entry name" value="BUTYPHLNCDUF"/>
</dbReference>
<evidence type="ECO:0000256" key="6">
    <source>
        <dbReference type="SAM" id="MobiDB-lite"/>
    </source>
</evidence>
<dbReference type="Gene3D" id="2.60.120.920">
    <property type="match status" value="1"/>
</dbReference>
<dbReference type="CDD" id="cd12904">
    <property type="entry name" value="SPRY_BSPRY"/>
    <property type="match status" value="1"/>
</dbReference>
<keyword evidence="2" id="KW-0800">Toxin</keyword>
<dbReference type="GO" id="GO:1990830">
    <property type="term" value="P:cellular response to leukemia inhibitory factor"/>
    <property type="evidence" value="ECO:0007669"/>
    <property type="project" value="Ensembl"/>
</dbReference>
<dbReference type="InterPro" id="IPR006574">
    <property type="entry name" value="PRY"/>
</dbReference>
<reference evidence="8" key="3">
    <citation type="submission" date="2025-09" db="UniProtKB">
        <authorList>
            <consortium name="Ensembl"/>
        </authorList>
    </citation>
    <scope>IDENTIFICATION</scope>
</reference>
<dbReference type="CTD" id="54836"/>
<dbReference type="Pfam" id="PF00643">
    <property type="entry name" value="zf-B_box"/>
    <property type="match status" value="1"/>
</dbReference>
<keyword evidence="9" id="KW-1185">Reference proteome</keyword>
<dbReference type="InterPro" id="IPR043136">
    <property type="entry name" value="B30.2/SPRY_sf"/>
</dbReference>
<dbReference type="InterPro" id="IPR050143">
    <property type="entry name" value="TRIM/RBCC"/>
</dbReference>
<organism evidence="8 9">
    <name type="scientific">Podarcis muralis</name>
    <name type="common">Wall lizard</name>
    <name type="synonym">Lacerta muralis</name>
    <dbReference type="NCBI Taxonomy" id="64176"/>
    <lineage>
        <taxon>Eukaryota</taxon>
        <taxon>Metazoa</taxon>
        <taxon>Chordata</taxon>
        <taxon>Craniata</taxon>
        <taxon>Vertebrata</taxon>
        <taxon>Euteleostomi</taxon>
        <taxon>Lepidosauria</taxon>
        <taxon>Squamata</taxon>
        <taxon>Bifurcata</taxon>
        <taxon>Unidentata</taxon>
        <taxon>Episquamata</taxon>
        <taxon>Laterata</taxon>
        <taxon>Lacertibaenia</taxon>
        <taxon>Lacertidae</taxon>
        <taxon>Podarcis</taxon>
    </lineage>
</organism>
<dbReference type="InterPro" id="IPR001870">
    <property type="entry name" value="B30.2/SPRY"/>
</dbReference>
<dbReference type="SMART" id="SM00449">
    <property type="entry name" value="SPRY"/>
    <property type="match status" value="1"/>
</dbReference>
<proteinExistence type="inferred from homology"/>
<evidence type="ECO:0000313" key="8">
    <source>
        <dbReference type="Ensembl" id="ENSPMRP00000022806.1"/>
    </source>
</evidence>
<dbReference type="GeneTree" id="ENSGT00940000161096"/>
<dbReference type="InterPro" id="IPR003877">
    <property type="entry name" value="SPRY_dom"/>
</dbReference>
<dbReference type="SMART" id="SM00589">
    <property type="entry name" value="PRY"/>
    <property type="match status" value="1"/>
</dbReference>
<gene>
    <name evidence="8" type="primary">BSPRY</name>
</gene>
<accession>A0A670JEI5</accession>
<evidence type="ECO:0000313" key="9">
    <source>
        <dbReference type="Proteomes" id="UP000472272"/>
    </source>
</evidence>
<dbReference type="RefSeq" id="XP_028561524.1">
    <property type="nucleotide sequence ID" value="XM_028705691.1"/>
</dbReference>
<keyword evidence="4" id="KW-0862">Zinc</keyword>
<dbReference type="AlphaFoldDB" id="A0A670JEI5"/>
<evidence type="ECO:0000259" key="7">
    <source>
        <dbReference type="PROSITE" id="PS50188"/>
    </source>
</evidence>
<dbReference type="PANTHER" id="PTHR24103">
    <property type="entry name" value="E3 UBIQUITIN-PROTEIN LIGASE TRIM"/>
    <property type="match status" value="1"/>
</dbReference>
<dbReference type="GO" id="GO:0008270">
    <property type="term" value="F:zinc ion binding"/>
    <property type="evidence" value="ECO:0007669"/>
    <property type="project" value="UniProtKB-KW"/>
</dbReference>
<evidence type="ECO:0000256" key="2">
    <source>
        <dbReference type="ARBA" id="ARBA00022699"/>
    </source>
</evidence>
<keyword evidence="3" id="KW-0479">Metal-binding</keyword>
<dbReference type="Ensembl" id="ENSPMRT00000024231.1">
    <property type="protein sequence ID" value="ENSPMRP00000022806.1"/>
    <property type="gene ID" value="ENSPMRG00000014807.1"/>
</dbReference>